<evidence type="ECO:0000256" key="8">
    <source>
        <dbReference type="ARBA" id="ARBA00023002"/>
    </source>
</evidence>
<dbReference type="InterPro" id="IPR005804">
    <property type="entry name" value="FA_desaturase_dom"/>
</dbReference>
<keyword evidence="6" id="KW-0479">Metal-binding</keyword>
<keyword evidence="7 12" id="KW-1133">Transmembrane helix</keyword>
<keyword evidence="3" id="KW-1003">Cell membrane</keyword>
<dbReference type="GO" id="GO:0004497">
    <property type="term" value="F:monooxygenase activity"/>
    <property type="evidence" value="ECO:0007669"/>
    <property type="project" value="UniProtKB-KW"/>
</dbReference>
<feature type="transmembrane region" description="Helical" evidence="12">
    <location>
        <begin position="67"/>
        <end position="84"/>
    </location>
</feature>
<evidence type="ECO:0000259" key="13">
    <source>
        <dbReference type="Pfam" id="PF00487"/>
    </source>
</evidence>
<dbReference type="EMBL" id="JABWMJ010000031">
    <property type="protein sequence ID" value="NUZ09124.1"/>
    <property type="molecule type" value="Genomic_DNA"/>
</dbReference>
<dbReference type="Pfam" id="PF00487">
    <property type="entry name" value="FA_desaturase"/>
    <property type="match status" value="1"/>
</dbReference>
<feature type="transmembrane region" description="Helical" evidence="12">
    <location>
        <begin position="305"/>
        <end position="323"/>
    </location>
</feature>
<evidence type="ECO:0000256" key="12">
    <source>
        <dbReference type="SAM" id="Phobius"/>
    </source>
</evidence>
<evidence type="ECO:0000256" key="4">
    <source>
        <dbReference type="ARBA" id="ARBA00022519"/>
    </source>
</evidence>
<feature type="transmembrane region" description="Helical" evidence="12">
    <location>
        <begin position="96"/>
        <end position="116"/>
    </location>
</feature>
<dbReference type="PANTHER" id="PTHR38674">
    <property type="entry name" value="ALKANE 1-MONOOXYGENASE 1"/>
    <property type="match status" value="1"/>
</dbReference>
<dbReference type="AlphaFoldDB" id="A0A7Y6TZA1"/>
<keyword evidence="9" id="KW-0408">Iron</keyword>
<evidence type="ECO:0000256" key="6">
    <source>
        <dbReference type="ARBA" id="ARBA00022723"/>
    </source>
</evidence>
<comment type="similarity">
    <text evidence="2">Belongs to the fatty acid desaturase type 1 family. AlkB subfamily.</text>
</comment>
<keyword evidence="11 12" id="KW-0472">Membrane</keyword>
<feature type="domain" description="Fatty acid desaturase" evidence="13">
    <location>
        <begin position="97"/>
        <end position="305"/>
    </location>
</feature>
<dbReference type="RefSeq" id="WP_176071966.1">
    <property type="nucleotide sequence ID" value="NZ_JABWMJ010000031.1"/>
</dbReference>
<evidence type="ECO:0000256" key="3">
    <source>
        <dbReference type="ARBA" id="ARBA00022475"/>
    </source>
</evidence>
<evidence type="ECO:0000256" key="2">
    <source>
        <dbReference type="ARBA" id="ARBA00010823"/>
    </source>
</evidence>
<dbReference type="GO" id="GO:0005886">
    <property type="term" value="C:plasma membrane"/>
    <property type="evidence" value="ECO:0007669"/>
    <property type="project" value="UniProtKB-SubCell"/>
</dbReference>
<evidence type="ECO:0000256" key="1">
    <source>
        <dbReference type="ARBA" id="ARBA00004429"/>
    </source>
</evidence>
<evidence type="ECO:0000256" key="9">
    <source>
        <dbReference type="ARBA" id="ARBA00023004"/>
    </source>
</evidence>
<evidence type="ECO:0000313" key="15">
    <source>
        <dbReference type="Proteomes" id="UP000529637"/>
    </source>
</evidence>
<dbReference type="InterPro" id="IPR033885">
    <property type="entry name" value="AlkB/XylM"/>
</dbReference>
<reference evidence="14 15" key="1">
    <citation type="submission" date="2020-06" db="EMBL/GenBank/DDBJ databases">
        <title>Schlegella sp. ID0723 isolated from air conditioner.</title>
        <authorList>
            <person name="Kim D.Y."/>
            <person name="Kim D.-U."/>
        </authorList>
    </citation>
    <scope>NUCLEOTIDE SEQUENCE [LARGE SCALE GENOMIC DNA]</scope>
    <source>
        <strain evidence="14 15">ID0723</strain>
    </source>
</reference>
<keyword evidence="8" id="KW-0560">Oxidoreductase</keyword>
<organism evidence="14 15">
    <name type="scientific">Piscinibacter koreensis</name>
    <dbReference type="NCBI Taxonomy" id="2742824"/>
    <lineage>
        <taxon>Bacteria</taxon>
        <taxon>Pseudomonadati</taxon>
        <taxon>Pseudomonadota</taxon>
        <taxon>Betaproteobacteria</taxon>
        <taxon>Burkholderiales</taxon>
        <taxon>Sphaerotilaceae</taxon>
        <taxon>Piscinibacter</taxon>
    </lineage>
</organism>
<evidence type="ECO:0000256" key="7">
    <source>
        <dbReference type="ARBA" id="ARBA00022989"/>
    </source>
</evidence>
<gene>
    <name evidence="14" type="ORF">HQN59_25635</name>
</gene>
<evidence type="ECO:0000256" key="11">
    <source>
        <dbReference type="ARBA" id="ARBA00023136"/>
    </source>
</evidence>
<evidence type="ECO:0000256" key="10">
    <source>
        <dbReference type="ARBA" id="ARBA00023033"/>
    </source>
</evidence>
<keyword evidence="5 12" id="KW-0812">Transmembrane</keyword>
<feature type="transmembrane region" description="Helical" evidence="12">
    <location>
        <begin position="223"/>
        <end position="243"/>
    </location>
</feature>
<evidence type="ECO:0000256" key="5">
    <source>
        <dbReference type="ARBA" id="ARBA00022692"/>
    </source>
</evidence>
<comment type="subcellular location">
    <subcellularLocation>
        <location evidence="1">Cell inner membrane</location>
        <topology evidence="1">Multi-pass membrane protein</topology>
    </subcellularLocation>
</comment>
<dbReference type="GO" id="GO:0006629">
    <property type="term" value="P:lipid metabolic process"/>
    <property type="evidence" value="ECO:0007669"/>
    <property type="project" value="InterPro"/>
</dbReference>
<dbReference type="Proteomes" id="UP000529637">
    <property type="component" value="Unassembled WGS sequence"/>
</dbReference>
<protein>
    <submittedName>
        <fullName evidence="14">Fatty acid desaturase</fullName>
    </submittedName>
</protein>
<evidence type="ECO:0000313" key="14">
    <source>
        <dbReference type="EMBL" id="NUZ09124.1"/>
    </source>
</evidence>
<accession>A0A7Y6TZA1</accession>
<keyword evidence="15" id="KW-1185">Reference proteome</keyword>
<name>A0A7Y6TZA1_9BURK</name>
<keyword evidence="4" id="KW-0997">Cell inner membrane</keyword>
<keyword evidence="10" id="KW-0503">Monooxygenase</keyword>
<comment type="caution">
    <text evidence="14">The sequence shown here is derived from an EMBL/GenBank/DDBJ whole genome shotgun (WGS) entry which is preliminary data.</text>
</comment>
<proteinExistence type="inferred from homology"/>
<dbReference type="PANTHER" id="PTHR38674:SF1">
    <property type="entry name" value="ALKANE 1-MONOOXYGENASE 1"/>
    <property type="match status" value="1"/>
</dbReference>
<sequence length="352" mass="38624">MAASGYLSVLVAPLLFGVSCWLNLPYLVLGTVFLVFPLLRMVFGAVPPGQAPAWDERVTAALDKLSFGYAAVLATAVASLLVQLNGRASNSVDTVGWIFSLWATMLFATCVAHDLLHRRSKAARMLGHVLAGFSGYPLLGYEHNRHHNLPGNTAAAEWPLQDESVWRFGLRRMLVIADETLGRRGILLSGDSRSAAVRGMRLSTLTTSTALGTFGLAAGWRGVIIYAASCVLVVFSVQVVTYVQHWALGDDSCTDAKARGYGWESDCRFEAWVTMGLSLHYTHHQQGPLPYYRINLASDSPRLPMGYVVLMFVSFVPSLWRRVMTPALNYWRSHPSSPLPGSRSISCVGLYR</sequence>
<dbReference type="GO" id="GO:0046872">
    <property type="term" value="F:metal ion binding"/>
    <property type="evidence" value="ECO:0007669"/>
    <property type="project" value="UniProtKB-KW"/>
</dbReference>